<evidence type="ECO:0000256" key="2">
    <source>
        <dbReference type="ARBA" id="ARBA00022747"/>
    </source>
</evidence>
<dbReference type="PROSITE" id="PS00092">
    <property type="entry name" value="N6_MTASE"/>
    <property type="match status" value="1"/>
</dbReference>
<evidence type="ECO:0000256" key="1">
    <source>
        <dbReference type="ARBA" id="ARBA00006594"/>
    </source>
</evidence>
<dbReference type="PANTHER" id="PTHR42998">
    <property type="entry name" value="TYPE I RESTRICTION ENZYME HINDVIIP M PROTEIN-RELATED"/>
    <property type="match status" value="1"/>
</dbReference>
<dbReference type="EMBL" id="JAIQ01000171">
    <property type="protein sequence ID" value="KLD96385.1"/>
    <property type="molecule type" value="Genomic_DNA"/>
</dbReference>
<feature type="domain" description="DNA methylase adenine-specific" evidence="4">
    <location>
        <begin position="315"/>
        <end position="515"/>
    </location>
</feature>
<evidence type="ECO:0000259" key="4">
    <source>
        <dbReference type="Pfam" id="PF02384"/>
    </source>
</evidence>
<dbReference type="InterPro" id="IPR003356">
    <property type="entry name" value="DNA_methylase_A-5"/>
</dbReference>
<dbReference type="GO" id="GO:0032259">
    <property type="term" value="P:methylation"/>
    <property type="evidence" value="ECO:0007669"/>
    <property type="project" value="UniProtKB-KW"/>
</dbReference>
<dbReference type="GO" id="GO:0003677">
    <property type="term" value="F:DNA binding"/>
    <property type="evidence" value="ECO:0007669"/>
    <property type="project" value="InterPro"/>
</dbReference>
<dbReference type="InterPro" id="IPR029063">
    <property type="entry name" value="SAM-dependent_MTases_sf"/>
</dbReference>
<dbReference type="InterPro" id="IPR029464">
    <property type="entry name" value="HSDR_N"/>
</dbReference>
<protein>
    <submittedName>
        <fullName evidence="6">DNA methyltransferase</fullName>
    </submittedName>
</protein>
<dbReference type="PATRIC" id="fig|1447256.3.peg.2357"/>
<evidence type="ECO:0000313" key="6">
    <source>
        <dbReference type="EMBL" id="KLD96385.1"/>
    </source>
</evidence>
<name>A0A0G9JQD8_9BACT</name>
<proteinExistence type="inferred from homology"/>
<dbReference type="SUPFAM" id="SSF53335">
    <property type="entry name" value="S-adenosyl-L-methionine-dependent methyltransferases"/>
    <property type="match status" value="1"/>
</dbReference>
<accession>A0A0G9JQD8</accession>
<reference evidence="6 7" key="1">
    <citation type="submission" date="2014-01" db="EMBL/GenBank/DDBJ databases">
        <title>Development of a Comparative Genomic Fingerprinting Assay for High Resolution Genotyping of Arcobacter butzleri.</title>
        <authorList>
            <person name="Webb A.L."/>
            <person name="Inglis G.D."/>
            <person name="Kruczkiewicz P."/>
            <person name="Selinger L.B."/>
            <person name="Taboada E.N."/>
        </authorList>
    </citation>
    <scope>NUCLEOTIDE SEQUENCE [LARGE SCALE GENOMIC DNA]</scope>
    <source>
        <strain evidence="6 7">L348</strain>
    </source>
</reference>
<evidence type="ECO:0000256" key="3">
    <source>
        <dbReference type="SAM" id="Coils"/>
    </source>
</evidence>
<comment type="caution">
    <text evidence="6">The sequence shown here is derived from an EMBL/GenBank/DDBJ whole genome shotgun (WGS) entry which is preliminary data.</text>
</comment>
<dbReference type="InterPro" id="IPR052916">
    <property type="entry name" value="Type-I_RE_MTase_Subunit"/>
</dbReference>
<feature type="domain" description="Type I restriction enzyme R protein N-terminal" evidence="5">
    <location>
        <begin position="50"/>
        <end position="170"/>
    </location>
</feature>
<keyword evidence="3" id="KW-0175">Coiled coil</keyword>
<feature type="coiled-coil region" evidence="3">
    <location>
        <begin position="674"/>
        <end position="724"/>
    </location>
</feature>
<dbReference type="AlphaFoldDB" id="A0A0G9JQD8"/>
<dbReference type="Pfam" id="PF02384">
    <property type="entry name" value="N6_Mtase"/>
    <property type="match status" value="2"/>
</dbReference>
<keyword evidence="2" id="KW-0680">Restriction system</keyword>
<dbReference type="Pfam" id="PF13588">
    <property type="entry name" value="HSDR_N_2"/>
    <property type="match status" value="1"/>
</dbReference>
<dbReference type="RefSeq" id="WP_080950540.1">
    <property type="nucleotide sequence ID" value="NZ_JAIQ01000171.1"/>
</dbReference>
<dbReference type="Gene3D" id="3.40.50.150">
    <property type="entry name" value="Vaccinia Virus protein VP39"/>
    <property type="match status" value="1"/>
</dbReference>
<evidence type="ECO:0000313" key="7">
    <source>
        <dbReference type="Proteomes" id="UP000035514"/>
    </source>
</evidence>
<keyword evidence="6" id="KW-0808">Transferase</keyword>
<dbReference type="GO" id="GO:0008170">
    <property type="term" value="F:N-methyltransferase activity"/>
    <property type="evidence" value="ECO:0007669"/>
    <property type="project" value="InterPro"/>
</dbReference>
<dbReference type="GO" id="GO:0009307">
    <property type="term" value="P:DNA restriction-modification system"/>
    <property type="evidence" value="ECO:0007669"/>
    <property type="project" value="UniProtKB-KW"/>
</dbReference>
<sequence>MNYDKLFDIEEIIVEDRKTGKEKPVAIYKPKYEKGKIFAPLQNKYLEAKPEEKVRQEFICRLINDYGYTLEQMAQEFPLTVAKRGTGRASADIVVWKTKEDKEQKKPPFLVVELKAEELKLKPEDFYQGYNYATWSRAKLFVISNGKIVKIYKTVEEEIPLNLHPVSEIPQAKDIVDNEKLEDILSKTKEFTGDEFAKLLHKCHNIIRNNDKLSPEASFDEISKILFLKIMYERNPDDDTLIFSKQKVKKEMEIHQKKIDRKQTSQTYLESIFDGVKNAFKDDGIFEENEKIKIKENSFLEIVQELEIYNLTATSEDVKGIAFETFLGRTFRGELGQFFTPRVIVNFMVDLLNPQANELICDPCAGSGGFLIKAFESVKETIDNKYIEIKKKKYNELFPKNIELTENEQDKKTKLYDSYLVEINKEQEKEIEQLSKRAIFGTDANPRMARVSKMNMIMHGDGHNGIHHNDGLLNVNGIFHDRFDVILTNPPFGTTLSQNSPIVEEDSKYRNEQLIETYIKKYGEELYYKAGFTEIFNYANIEHRLKAKELYLEKMNQVTDNFGKPIRELFKVGNNKDEDKDKGSSGLTEVLFIERCLDLLRDGGRMGIVLPEGVLNSSNLQNAREYFESRAKILLIVSLPQEIFISSGATVKTSLVFLKKFTADEKAQYENIKEQAIKEITDKYQKELDDIEEKLSLKGKEALKKDEKKELQQRQIELNNLINMEVKEQIKQKFDYQIPIADIKKAGINSTGGKEENQLPELLKAFAEHRTTNNLWEVVK</sequence>
<keyword evidence="6" id="KW-0489">Methyltransferase</keyword>
<gene>
    <name evidence="6" type="ORF">AA20_12035</name>
</gene>
<comment type="similarity">
    <text evidence="1">Belongs to the N(4)/N(6)-methyltransferase family.</text>
</comment>
<dbReference type="PANTHER" id="PTHR42998:SF1">
    <property type="entry name" value="TYPE I RESTRICTION ENZYME HINDI METHYLASE SUBUNIT"/>
    <property type="match status" value="1"/>
</dbReference>
<evidence type="ECO:0000259" key="5">
    <source>
        <dbReference type="Pfam" id="PF13588"/>
    </source>
</evidence>
<feature type="domain" description="DNA methylase adenine-specific" evidence="4">
    <location>
        <begin position="588"/>
        <end position="726"/>
    </location>
</feature>
<dbReference type="InterPro" id="IPR002052">
    <property type="entry name" value="DNA_methylase_N6_adenine_CS"/>
</dbReference>
<dbReference type="Proteomes" id="UP000035514">
    <property type="component" value="Unassembled WGS sequence"/>
</dbReference>
<organism evidence="6 7">
    <name type="scientific">Aliarcobacter butzleri L348</name>
    <dbReference type="NCBI Taxonomy" id="1447256"/>
    <lineage>
        <taxon>Bacteria</taxon>
        <taxon>Pseudomonadati</taxon>
        <taxon>Campylobacterota</taxon>
        <taxon>Epsilonproteobacteria</taxon>
        <taxon>Campylobacterales</taxon>
        <taxon>Arcobacteraceae</taxon>
        <taxon>Aliarcobacter</taxon>
    </lineage>
</organism>
<dbReference type="PRINTS" id="PR00507">
    <property type="entry name" value="N12N6MTFRASE"/>
</dbReference>